<dbReference type="AlphaFoldDB" id="A0A0A9GEY3"/>
<keyword evidence="1" id="KW-0472">Membrane</keyword>
<name>A0A0A9GEY3_ARUDO</name>
<reference evidence="2" key="2">
    <citation type="journal article" date="2015" name="Data Brief">
        <title>Shoot transcriptome of the giant reed, Arundo donax.</title>
        <authorList>
            <person name="Barrero R.A."/>
            <person name="Guerrero F.D."/>
            <person name="Moolhuijzen P."/>
            <person name="Goolsby J.A."/>
            <person name="Tidwell J."/>
            <person name="Bellgard S.E."/>
            <person name="Bellgard M.I."/>
        </authorList>
    </citation>
    <scope>NUCLEOTIDE SEQUENCE</scope>
    <source>
        <tissue evidence="2">Shoot tissue taken approximately 20 cm above the soil surface</tissue>
    </source>
</reference>
<feature type="transmembrane region" description="Helical" evidence="1">
    <location>
        <begin position="29"/>
        <end position="50"/>
    </location>
</feature>
<feature type="transmembrane region" description="Helical" evidence="1">
    <location>
        <begin position="56"/>
        <end position="73"/>
    </location>
</feature>
<proteinExistence type="predicted"/>
<keyword evidence="1" id="KW-0812">Transmembrane</keyword>
<evidence type="ECO:0000313" key="2">
    <source>
        <dbReference type="EMBL" id="JAE19233.1"/>
    </source>
</evidence>
<protein>
    <submittedName>
        <fullName evidence="2">Uncharacterized protein</fullName>
    </submittedName>
</protein>
<accession>A0A0A9GEY3</accession>
<sequence length="110" mass="12557">MCVNDVACSCLHLITQVRLWTRKKREEKLILVSVLNSSFLMILGPCMLRALCFRALLQAQVMLLFFFCFGNFSESDRAFSLMSLFSSCGLPHFGTFQVHVHHMSRAASYT</sequence>
<organism evidence="2">
    <name type="scientific">Arundo donax</name>
    <name type="common">Giant reed</name>
    <name type="synonym">Donax arundinaceus</name>
    <dbReference type="NCBI Taxonomy" id="35708"/>
    <lineage>
        <taxon>Eukaryota</taxon>
        <taxon>Viridiplantae</taxon>
        <taxon>Streptophyta</taxon>
        <taxon>Embryophyta</taxon>
        <taxon>Tracheophyta</taxon>
        <taxon>Spermatophyta</taxon>
        <taxon>Magnoliopsida</taxon>
        <taxon>Liliopsida</taxon>
        <taxon>Poales</taxon>
        <taxon>Poaceae</taxon>
        <taxon>PACMAD clade</taxon>
        <taxon>Arundinoideae</taxon>
        <taxon>Arundineae</taxon>
        <taxon>Arundo</taxon>
    </lineage>
</organism>
<keyword evidence="1" id="KW-1133">Transmembrane helix</keyword>
<reference evidence="2" key="1">
    <citation type="submission" date="2014-09" db="EMBL/GenBank/DDBJ databases">
        <authorList>
            <person name="Magalhaes I.L.F."/>
            <person name="Oliveira U."/>
            <person name="Santos F.R."/>
            <person name="Vidigal T.H.D.A."/>
            <person name="Brescovit A.D."/>
            <person name="Santos A.J."/>
        </authorList>
    </citation>
    <scope>NUCLEOTIDE SEQUENCE</scope>
    <source>
        <tissue evidence="2">Shoot tissue taken approximately 20 cm above the soil surface</tissue>
    </source>
</reference>
<evidence type="ECO:0000256" key="1">
    <source>
        <dbReference type="SAM" id="Phobius"/>
    </source>
</evidence>
<dbReference type="EMBL" id="GBRH01178663">
    <property type="protein sequence ID" value="JAE19233.1"/>
    <property type="molecule type" value="Transcribed_RNA"/>
</dbReference>